<proteinExistence type="predicted"/>
<name>A0A0B1TPE3_OESDE</name>
<gene>
    <name evidence="2" type="ORF">OESDEN_02763</name>
</gene>
<feature type="compositionally biased region" description="Basic and acidic residues" evidence="1">
    <location>
        <begin position="53"/>
        <end position="65"/>
    </location>
</feature>
<dbReference type="Proteomes" id="UP000053660">
    <property type="component" value="Unassembled WGS sequence"/>
</dbReference>
<evidence type="ECO:0000313" key="2">
    <source>
        <dbReference type="EMBL" id="KHJ97260.1"/>
    </source>
</evidence>
<reference evidence="2 3" key="1">
    <citation type="submission" date="2014-03" db="EMBL/GenBank/DDBJ databases">
        <title>Draft genome of the hookworm Oesophagostomum dentatum.</title>
        <authorList>
            <person name="Mitreva M."/>
        </authorList>
    </citation>
    <scope>NUCLEOTIDE SEQUENCE [LARGE SCALE GENOMIC DNA]</scope>
    <source>
        <strain evidence="2 3">OD-Hann</strain>
    </source>
</reference>
<accession>A0A0B1TPE3</accession>
<evidence type="ECO:0000313" key="3">
    <source>
        <dbReference type="Proteomes" id="UP000053660"/>
    </source>
</evidence>
<evidence type="ECO:0000256" key="1">
    <source>
        <dbReference type="SAM" id="MobiDB-lite"/>
    </source>
</evidence>
<feature type="compositionally biased region" description="Polar residues" evidence="1">
    <location>
        <begin position="39"/>
        <end position="49"/>
    </location>
</feature>
<sequence>MQKRIQFLTKCNQRAKNDEINFDTTCERLVDLVIKRRTAQNAQNGTETSDAAKPPERELKIRKEWTASATKKVSNDQFK</sequence>
<dbReference type="EMBL" id="KN549484">
    <property type="protein sequence ID" value="KHJ97260.1"/>
    <property type="molecule type" value="Genomic_DNA"/>
</dbReference>
<dbReference type="AlphaFoldDB" id="A0A0B1TPE3"/>
<organism evidence="2 3">
    <name type="scientific">Oesophagostomum dentatum</name>
    <name type="common">Nodular worm</name>
    <dbReference type="NCBI Taxonomy" id="61180"/>
    <lineage>
        <taxon>Eukaryota</taxon>
        <taxon>Metazoa</taxon>
        <taxon>Ecdysozoa</taxon>
        <taxon>Nematoda</taxon>
        <taxon>Chromadorea</taxon>
        <taxon>Rhabditida</taxon>
        <taxon>Rhabditina</taxon>
        <taxon>Rhabditomorpha</taxon>
        <taxon>Strongyloidea</taxon>
        <taxon>Strongylidae</taxon>
        <taxon>Oesophagostomum</taxon>
    </lineage>
</organism>
<feature type="region of interest" description="Disordered" evidence="1">
    <location>
        <begin position="38"/>
        <end position="79"/>
    </location>
</feature>
<protein>
    <submittedName>
        <fullName evidence="2">Uncharacterized protein</fullName>
    </submittedName>
</protein>
<keyword evidence="3" id="KW-1185">Reference proteome</keyword>
<feature type="compositionally biased region" description="Polar residues" evidence="1">
    <location>
        <begin position="67"/>
        <end position="79"/>
    </location>
</feature>